<dbReference type="EMBL" id="WVBC01000032">
    <property type="protein sequence ID" value="NKT80256.1"/>
    <property type="molecule type" value="Genomic_DNA"/>
</dbReference>
<evidence type="ECO:0000313" key="2">
    <source>
        <dbReference type="EMBL" id="NKT80256.1"/>
    </source>
</evidence>
<dbReference type="Proteomes" id="UP000738270">
    <property type="component" value="Unassembled WGS sequence"/>
</dbReference>
<reference evidence="4 5" key="1">
    <citation type="journal article" date="2016" name="Genome Biol. Evol.">
        <title>Pangenome and Phylogenomic Analysis of the Pathogenic Actinobacterium Rhodococcus equi.</title>
        <authorList>
            <person name="Anastasi E."/>
            <person name="MacArthur I."/>
            <person name="Scortti M."/>
            <person name="Alvarez S."/>
            <person name="Giguere S."/>
            <person name="Vazquez-Boland J.A."/>
        </authorList>
    </citation>
    <scope>NUCLEOTIDE SEQUENCE [LARGE SCALE GENOMIC DNA]</scope>
    <source>
        <strain evidence="4 5">PAM1271</strain>
    </source>
</reference>
<name>A0A9Q4ZPD6_RHOHA</name>
<dbReference type="Proteomes" id="UP000193518">
    <property type="component" value="Unassembled WGS sequence"/>
</dbReference>
<dbReference type="AlphaFoldDB" id="A0A9Q4ZPD6"/>
<proteinExistence type="predicted"/>
<dbReference type="EMBL" id="WUXD01000002">
    <property type="protein sequence ID" value="MBM4627078.1"/>
    <property type="molecule type" value="Genomic_DNA"/>
</dbReference>
<evidence type="ECO:0000313" key="1">
    <source>
        <dbReference type="EMBL" id="MBM4627078.1"/>
    </source>
</evidence>
<evidence type="ECO:0000313" key="3">
    <source>
        <dbReference type="EMBL" id="NKW41207.1"/>
    </source>
</evidence>
<dbReference type="EMBL" id="WVDC01000001">
    <property type="protein sequence ID" value="NKW41207.1"/>
    <property type="molecule type" value="Genomic_DNA"/>
</dbReference>
<dbReference type="EMBL" id="LWIC01000011">
    <property type="protein sequence ID" value="ORM21256.1"/>
    <property type="molecule type" value="Genomic_DNA"/>
</dbReference>
<dbReference type="GeneID" id="57576061"/>
<comment type="caution">
    <text evidence="2">The sequence shown here is derived from an EMBL/GenBank/DDBJ whole genome shotgun (WGS) entry which is preliminary data.</text>
</comment>
<gene>
    <name evidence="4" type="ORF">A5N68_21815</name>
    <name evidence="1" type="ORF">GS453_09335</name>
    <name evidence="2" type="ORF">GS882_19405</name>
    <name evidence="3" type="ORF">GS947_06135</name>
</gene>
<sequence length="349" mass="39234">MTTLERHPMTPVAPPSVIQDFYTPEELDTIFGVIRDNGPWRLILAHHFASTEEYLAVSGGKDRKADARLSDFTSPVFRGFLANDGVVFHPELNDIYFGRKLLDTALSLHGAKYGMAHNLLFNLGGPSHSFDAGHFDTGSFRGMGLHNTPLWLMSVMAKSGLFDAWEVKTAQVITYFYKSDFAGGFTYWPDGPDGDPQRLRPPFWNTATLTDNSRMYHRRESNGPVERRDCPELEMTSLLHSLPDGSWSVRNGDKEIARFDEADMRMLVHYTALLFDDIDDVRRYQNHTDDIDAERAIGMLVSDMRAKGATVEMPGDPMADPAFIGQLTEFYAMAPSRYPAEAPLEVVGR</sequence>
<accession>A0A9Q4ZPD6</accession>
<evidence type="ECO:0000313" key="6">
    <source>
        <dbReference type="Proteomes" id="UP000603463"/>
    </source>
</evidence>
<dbReference type="RefSeq" id="WP_005515855.1">
    <property type="nucleotide sequence ID" value="NZ_AP024181.1"/>
</dbReference>
<organism evidence="2 6">
    <name type="scientific">Rhodococcus hoagii</name>
    <name type="common">Corynebacterium equii</name>
    <dbReference type="NCBI Taxonomy" id="43767"/>
    <lineage>
        <taxon>Bacteria</taxon>
        <taxon>Bacillati</taxon>
        <taxon>Actinomycetota</taxon>
        <taxon>Actinomycetes</taxon>
        <taxon>Mycobacteriales</taxon>
        <taxon>Nocardiaceae</taxon>
        <taxon>Prescottella</taxon>
    </lineage>
</organism>
<dbReference type="Proteomes" id="UP000603463">
    <property type="component" value="Unassembled WGS sequence"/>
</dbReference>
<dbReference type="Proteomes" id="UP000608063">
    <property type="component" value="Unassembled WGS sequence"/>
</dbReference>
<protein>
    <submittedName>
        <fullName evidence="2">Uncharacterized protein</fullName>
    </submittedName>
</protein>
<reference evidence="1" key="2">
    <citation type="submission" date="2019-11" db="EMBL/GenBank/DDBJ databases">
        <title>Spread of Macrolides and rifampicin resistant Rhodococcus equi in clinical isolates in the USA.</title>
        <authorList>
            <person name="Alvarez-Narvaez S."/>
            <person name="Huber L."/>
            <person name="Cohen N.D."/>
            <person name="Slovis N."/>
            <person name="Greiter M."/>
            <person name="Giguere S."/>
            <person name="Hart K."/>
        </authorList>
    </citation>
    <scope>NUCLEOTIDE SEQUENCE</scope>
    <source>
        <strain evidence="1">Lh_38</strain>
    </source>
</reference>
<evidence type="ECO:0000313" key="5">
    <source>
        <dbReference type="Proteomes" id="UP000193518"/>
    </source>
</evidence>
<reference evidence="2" key="3">
    <citation type="journal article" date="2020" name="Environ. Microbiol.">
        <title>The novel and transferable erm(51) gene confers Macrolides, Lincosamides, and Streptogramins B (MLSB) resistance to clonal Rhodococcus equi in the environment.</title>
        <authorList>
            <person name="Huber L."/>
            <person name="Giguere S."/>
            <person name="Slovis N.M."/>
            <person name="Alvarez-Narvaez S."/>
            <person name="Hart K.A."/>
            <person name="Greiter M."/>
            <person name="Morris E.R.A."/>
            <person name="Cohen N.D."/>
        </authorList>
    </citation>
    <scope>NUCLEOTIDE SEQUENCE</scope>
    <source>
        <strain evidence="2">Lh_116_1</strain>
        <strain evidence="3">Lh_16_1</strain>
    </source>
</reference>
<evidence type="ECO:0000313" key="4">
    <source>
        <dbReference type="EMBL" id="ORM21256.1"/>
    </source>
</evidence>